<dbReference type="Proteomes" id="UP000198145">
    <property type="component" value="Unassembled WGS sequence"/>
</dbReference>
<sequence length="87" mass="9899">MNDEVENLDLVRQSPWFRRARMMQWFGLVMIVLAIGLAALTSIMDEQAGIFVIAVCGMLGLMSLVPARFVLTVYLMSPEQKARRRQP</sequence>
<reference evidence="2 3" key="1">
    <citation type="submission" date="2017-06" db="EMBL/GenBank/DDBJ databases">
        <title>Draft genome of Pseudomonas nitroreducens DF05.</title>
        <authorList>
            <person name="Iyer R."/>
        </authorList>
    </citation>
    <scope>NUCLEOTIDE SEQUENCE [LARGE SCALE GENOMIC DNA]</scope>
    <source>
        <strain evidence="2 3">DF05</strain>
    </source>
</reference>
<feature type="transmembrane region" description="Helical" evidence="1">
    <location>
        <begin position="25"/>
        <end position="44"/>
    </location>
</feature>
<feature type="transmembrane region" description="Helical" evidence="1">
    <location>
        <begin position="50"/>
        <end position="76"/>
    </location>
</feature>
<comment type="caution">
    <text evidence="2">The sequence shown here is derived from an EMBL/GenBank/DDBJ whole genome shotgun (WGS) entry which is preliminary data.</text>
</comment>
<protein>
    <submittedName>
        <fullName evidence="2">Uncharacterized protein</fullName>
    </submittedName>
</protein>
<evidence type="ECO:0000256" key="1">
    <source>
        <dbReference type="SAM" id="Phobius"/>
    </source>
</evidence>
<dbReference type="RefSeq" id="WP_088417153.1">
    <property type="nucleotide sequence ID" value="NZ_NJBA01000003.1"/>
</dbReference>
<organism evidence="2 3">
    <name type="scientific">Pseudomonas nitroreducens</name>
    <dbReference type="NCBI Taxonomy" id="46680"/>
    <lineage>
        <taxon>Bacteria</taxon>
        <taxon>Pseudomonadati</taxon>
        <taxon>Pseudomonadota</taxon>
        <taxon>Gammaproteobacteria</taxon>
        <taxon>Pseudomonadales</taxon>
        <taxon>Pseudomonadaceae</taxon>
        <taxon>Pseudomonas</taxon>
    </lineage>
</organism>
<gene>
    <name evidence="2" type="ORF">CEG18_08755</name>
</gene>
<dbReference type="AlphaFoldDB" id="A0A246F9G7"/>
<name>A0A246F9G7_PSENT</name>
<accession>A0A246F9G7</accession>
<keyword evidence="1" id="KW-0812">Transmembrane</keyword>
<keyword evidence="1" id="KW-1133">Transmembrane helix</keyword>
<keyword evidence="1" id="KW-0472">Membrane</keyword>
<proteinExistence type="predicted"/>
<evidence type="ECO:0000313" key="2">
    <source>
        <dbReference type="EMBL" id="OWP50954.1"/>
    </source>
</evidence>
<dbReference type="EMBL" id="NJBA01000003">
    <property type="protein sequence ID" value="OWP50954.1"/>
    <property type="molecule type" value="Genomic_DNA"/>
</dbReference>
<evidence type="ECO:0000313" key="3">
    <source>
        <dbReference type="Proteomes" id="UP000198145"/>
    </source>
</evidence>